<dbReference type="Gramene" id="CDY33446">
    <property type="protein sequence ID" value="CDY33446"/>
    <property type="gene ID" value="GSBRNA2T00054375001"/>
</dbReference>
<dbReference type="PaxDb" id="3708-A0A078H6F0"/>
<protein>
    <submittedName>
        <fullName evidence="1">BnaC01g32790D protein</fullName>
    </submittedName>
</protein>
<evidence type="ECO:0000313" key="1">
    <source>
        <dbReference type="EMBL" id="CDY33446.1"/>
    </source>
</evidence>
<reference evidence="1 2" key="1">
    <citation type="journal article" date="2014" name="Science">
        <title>Plant genetics. Early allopolyploid evolution in the post-Neolithic Brassica napus oilseed genome.</title>
        <authorList>
            <person name="Chalhoub B."/>
            <person name="Denoeud F."/>
            <person name="Liu S."/>
            <person name="Parkin I.A."/>
            <person name="Tang H."/>
            <person name="Wang X."/>
            <person name="Chiquet J."/>
            <person name="Belcram H."/>
            <person name="Tong C."/>
            <person name="Samans B."/>
            <person name="Correa M."/>
            <person name="Da Silva C."/>
            <person name="Just J."/>
            <person name="Falentin C."/>
            <person name="Koh C.S."/>
            <person name="Le Clainche I."/>
            <person name="Bernard M."/>
            <person name="Bento P."/>
            <person name="Noel B."/>
            <person name="Labadie K."/>
            <person name="Alberti A."/>
            <person name="Charles M."/>
            <person name="Arnaud D."/>
            <person name="Guo H."/>
            <person name="Daviaud C."/>
            <person name="Alamery S."/>
            <person name="Jabbari K."/>
            <person name="Zhao M."/>
            <person name="Edger P.P."/>
            <person name="Chelaifa H."/>
            <person name="Tack D."/>
            <person name="Lassalle G."/>
            <person name="Mestiri I."/>
            <person name="Schnel N."/>
            <person name="Le Paslier M.C."/>
            <person name="Fan G."/>
            <person name="Renault V."/>
            <person name="Bayer P.E."/>
            <person name="Golicz A.A."/>
            <person name="Manoli S."/>
            <person name="Lee T.H."/>
            <person name="Thi V.H."/>
            <person name="Chalabi S."/>
            <person name="Hu Q."/>
            <person name="Fan C."/>
            <person name="Tollenaere R."/>
            <person name="Lu Y."/>
            <person name="Battail C."/>
            <person name="Shen J."/>
            <person name="Sidebottom C.H."/>
            <person name="Wang X."/>
            <person name="Canaguier A."/>
            <person name="Chauveau A."/>
            <person name="Berard A."/>
            <person name="Deniot G."/>
            <person name="Guan M."/>
            <person name="Liu Z."/>
            <person name="Sun F."/>
            <person name="Lim Y.P."/>
            <person name="Lyons E."/>
            <person name="Town C.D."/>
            <person name="Bancroft I."/>
            <person name="Wang X."/>
            <person name="Meng J."/>
            <person name="Ma J."/>
            <person name="Pires J.C."/>
            <person name="King G.J."/>
            <person name="Brunel D."/>
            <person name="Delourme R."/>
            <person name="Renard M."/>
            <person name="Aury J.M."/>
            <person name="Adams K.L."/>
            <person name="Batley J."/>
            <person name="Snowdon R.J."/>
            <person name="Tost J."/>
            <person name="Edwards D."/>
            <person name="Zhou Y."/>
            <person name="Hua W."/>
            <person name="Sharpe A.G."/>
            <person name="Paterson A.H."/>
            <person name="Guan C."/>
            <person name="Wincker P."/>
        </authorList>
    </citation>
    <scope>NUCLEOTIDE SEQUENCE [LARGE SCALE GENOMIC DNA]</scope>
    <source>
        <strain evidence="2">cv. Darmor-bzh</strain>
    </source>
</reference>
<accession>A0A078H6F0</accession>
<keyword evidence="2" id="KW-1185">Reference proteome</keyword>
<organism evidence="1 2">
    <name type="scientific">Brassica napus</name>
    <name type="common">Rape</name>
    <dbReference type="NCBI Taxonomy" id="3708"/>
    <lineage>
        <taxon>Eukaryota</taxon>
        <taxon>Viridiplantae</taxon>
        <taxon>Streptophyta</taxon>
        <taxon>Embryophyta</taxon>
        <taxon>Tracheophyta</taxon>
        <taxon>Spermatophyta</taxon>
        <taxon>Magnoliopsida</taxon>
        <taxon>eudicotyledons</taxon>
        <taxon>Gunneridae</taxon>
        <taxon>Pentapetalae</taxon>
        <taxon>rosids</taxon>
        <taxon>malvids</taxon>
        <taxon>Brassicales</taxon>
        <taxon>Brassicaceae</taxon>
        <taxon>Brassiceae</taxon>
        <taxon>Brassica</taxon>
    </lineage>
</organism>
<dbReference type="EMBL" id="LK032314">
    <property type="protein sequence ID" value="CDY33446.1"/>
    <property type="molecule type" value="Genomic_DNA"/>
</dbReference>
<dbReference type="Proteomes" id="UP000028999">
    <property type="component" value="Unassembled WGS sequence"/>
</dbReference>
<sequence>MSMSRLCLNPQICLRKKPAPTHDEAKSGTALSTLLSFFHTEIAYDSFTARRESLVGATMVNF</sequence>
<evidence type="ECO:0000313" key="2">
    <source>
        <dbReference type="Proteomes" id="UP000028999"/>
    </source>
</evidence>
<dbReference type="AlphaFoldDB" id="A0A078H6F0"/>
<name>A0A078H6F0_BRANA</name>
<gene>
    <name evidence="1" type="primary">BnaC01g32790D</name>
    <name evidence="1" type="ORF">GSBRNA2T00054375001</name>
</gene>
<proteinExistence type="predicted"/>